<dbReference type="RefSeq" id="WP_251874090.1">
    <property type="nucleotide sequence ID" value="NZ_CP098755.1"/>
</dbReference>
<dbReference type="InterPro" id="IPR000515">
    <property type="entry name" value="MetI-like"/>
</dbReference>
<reference evidence="9" key="1">
    <citation type="submission" date="2022-06" db="EMBL/GenBank/DDBJ databases">
        <title>Genome sequencing of Brevibacillus sp. BB3-R1.</title>
        <authorList>
            <person name="Heo J."/>
            <person name="Lee D."/>
            <person name="Won M."/>
            <person name="Han B.-H."/>
            <person name="Hong S.-B."/>
            <person name="Kwon S.-W."/>
        </authorList>
    </citation>
    <scope>NUCLEOTIDE SEQUENCE</scope>
    <source>
        <strain evidence="9">BB3-R1</strain>
    </source>
</reference>
<sequence>MNNVLTRPWLFFMFLLPAIGLYVIFMGIPLVQSLYYAFFQWDGVTEKTFVGLDNFAGLLEDEVFRRSFFNNVSFILFSTFISMPIIVVVALLLSQVRRFQTFYRTGVFLPTVLSTAVVGVLWLYIYHPDAGLLNNFLRLLHLDSLTQYWLSDPKWAMISVLVANAWQWTGFYVVLVLAAILGVPRELTEAAEIDGANVWQKTWYITLPLIRPVLVVIFLLNVSGSMKALDIIMVMTEGGPFQTTDVLATYMVTKAFREYEYGYGSAIAVVIFLLTLLFAWIIQRANKKEQEVEL</sequence>
<feature type="domain" description="ABC transmembrane type-1" evidence="8">
    <location>
        <begin position="68"/>
        <end position="282"/>
    </location>
</feature>
<keyword evidence="2 7" id="KW-0813">Transport</keyword>
<dbReference type="PANTHER" id="PTHR43227">
    <property type="entry name" value="BLL4140 PROTEIN"/>
    <property type="match status" value="1"/>
</dbReference>
<comment type="subcellular location">
    <subcellularLocation>
        <location evidence="1 7">Cell membrane</location>
        <topology evidence="1 7">Multi-pass membrane protein</topology>
    </subcellularLocation>
</comment>
<keyword evidence="3" id="KW-1003">Cell membrane</keyword>
<accession>A0ABY4WQU9</accession>
<evidence type="ECO:0000256" key="7">
    <source>
        <dbReference type="RuleBase" id="RU363032"/>
    </source>
</evidence>
<feature type="transmembrane region" description="Helical" evidence="7">
    <location>
        <begin position="155"/>
        <end position="181"/>
    </location>
</feature>
<evidence type="ECO:0000256" key="2">
    <source>
        <dbReference type="ARBA" id="ARBA00022448"/>
    </source>
</evidence>
<dbReference type="InterPro" id="IPR035906">
    <property type="entry name" value="MetI-like_sf"/>
</dbReference>
<feature type="transmembrane region" description="Helical" evidence="7">
    <location>
        <begin position="9"/>
        <end position="31"/>
    </location>
</feature>
<dbReference type="Gene3D" id="1.10.3720.10">
    <property type="entry name" value="MetI-like"/>
    <property type="match status" value="1"/>
</dbReference>
<keyword evidence="4 7" id="KW-0812">Transmembrane</keyword>
<feature type="transmembrane region" description="Helical" evidence="7">
    <location>
        <begin position="202"/>
        <end position="220"/>
    </location>
</feature>
<dbReference type="PANTHER" id="PTHR43227:SF11">
    <property type="entry name" value="BLL4140 PROTEIN"/>
    <property type="match status" value="1"/>
</dbReference>
<dbReference type="Proteomes" id="UP001056500">
    <property type="component" value="Chromosome"/>
</dbReference>
<evidence type="ECO:0000256" key="4">
    <source>
        <dbReference type="ARBA" id="ARBA00022692"/>
    </source>
</evidence>
<evidence type="ECO:0000256" key="3">
    <source>
        <dbReference type="ARBA" id="ARBA00022475"/>
    </source>
</evidence>
<keyword evidence="5 7" id="KW-1133">Transmembrane helix</keyword>
<dbReference type="EMBL" id="CP098755">
    <property type="protein sequence ID" value="USG66986.1"/>
    <property type="molecule type" value="Genomic_DNA"/>
</dbReference>
<comment type="similarity">
    <text evidence="7">Belongs to the binding-protein-dependent transport system permease family.</text>
</comment>
<gene>
    <name evidence="9" type="ORF">NDK47_06735</name>
</gene>
<name>A0ABY4WQU9_9BACL</name>
<dbReference type="Pfam" id="PF00528">
    <property type="entry name" value="BPD_transp_1"/>
    <property type="match status" value="1"/>
</dbReference>
<feature type="transmembrane region" description="Helical" evidence="7">
    <location>
        <begin position="72"/>
        <end position="93"/>
    </location>
</feature>
<evidence type="ECO:0000313" key="9">
    <source>
        <dbReference type="EMBL" id="USG66986.1"/>
    </source>
</evidence>
<evidence type="ECO:0000259" key="8">
    <source>
        <dbReference type="PROSITE" id="PS50928"/>
    </source>
</evidence>
<proteinExistence type="inferred from homology"/>
<evidence type="ECO:0000313" key="10">
    <source>
        <dbReference type="Proteomes" id="UP001056500"/>
    </source>
</evidence>
<evidence type="ECO:0000256" key="6">
    <source>
        <dbReference type="ARBA" id="ARBA00023136"/>
    </source>
</evidence>
<dbReference type="SUPFAM" id="SSF161098">
    <property type="entry name" value="MetI-like"/>
    <property type="match status" value="1"/>
</dbReference>
<keyword evidence="10" id="KW-1185">Reference proteome</keyword>
<dbReference type="PROSITE" id="PS50928">
    <property type="entry name" value="ABC_TM1"/>
    <property type="match status" value="1"/>
</dbReference>
<evidence type="ECO:0000256" key="5">
    <source>
        <dbReference type="ARBA" id="ARBA00022989"/>
    </source>
</evidence>
<organism evidence="9 10">
    <name type="scientific">Brevibacillus ruminantium</name>
    <dbReference type="NCBI Taxonomy" id="2950604"/>
    <lineage>
        <taxon>Bacteria</taxon>
        <taxon>Bacillati</taxon>
        <taxon>Bacillota</taxon>
        <taxon>Bacilli</taxon>
        <taxon>Bacillales</taxon>
        <taxon>Paenibacillaceae</taxon>
        <taxon>Brevibacillus</taxon>
    </lineage>
</organism>
<protein>
    <submittedName>
        <fullName evidence="9">Sugar ABC transporter permease</fullName>
    </submittedName>
</protein>
<evidence type="ECO:0000256" key="1">
    <source>
        <dbReference type="ARBA" id="ARBA00004651"/>
    </source>
</evidence>
<keyword evidence="6 7" id="KW-0472">Membrane</keyword>
<dbReference type="CDD" id="cd06261">
    <property type="entry name" value="TM_PBP2"/>
    <property type="match status" value="1"/>
</dbReference>
<dbReference type="InterPro" id="IPR050809">
    <property type="entry name" value="UgpAE/MalFG_permease"/>
</dbReference>
<feature type="transmembrane region" description="Helical" evidence="7">
    <location>
        <begin position="261"/>
        <end position="282"/>
    </location>
</feature>
<feature type="transmembrane region" description="Helical" evidence="7">
    <location>
        <begin position="105"/>
        <end position="125"/>
    </location>
</feature>